<dbReference type="PANTHER" id="PTHR30529:SF1">
    <property type="entry name" value="CYTOCHROME B561 HOMOLOG 2"/>
    <property type="match status" value="1"/>
</dbReference>
<keyword evidence="3" id="KW-0813">Transport</keyword>
<evidence type="ECO:0000256" key="5">
    <source>
        <dbReference type="ARBA" id="ARBA00022617"/>
    </source>
</evidence>
<dbReference type="EMBL" id="JAAQOM010000002">
    <property type="protein sequence ID" value="NIA53002.1"/>
    <property type="molecule type" value="Genomic_DNA"/>
</dbReference>
<feature type="transmembrane region" description="Helical" evidence="13">
    <location>
        <begin position="161"/>
        <end position="181"/>
    </location>
</feature>
<feature type="transmembrane region" description="Helical" evidence="13">
    <location>
        <begin position="106"/>
        <end position="126"/>
    </location>
</feature>
<evidence type="ECO:0000256" key="8">
    <source>
        <dbReference type="ARBA" id="ARBA00022982"/>
    </source>
</evidence>
<name>A0ABX0P6Y1_9BURK</name>
<proteinExistence type="inferred from homology"/>
<evidence type="ECO:0000256" key="1">
    <source>
        <dbReference type="ARBA" id="ARBA00001970"/>
    </source>
</evidence>
<gene>
    <name evidence="15" type="ORF">HAV22_04955</name>
</gene>
<evidence type="ECO:0000256" key="10">
    <source>
        <dbReference type="ARBA" id="ARBA00023004"/>
    </source>
</evidence>
<comment type="caution">
    <text evidence="15">The sequence shown here is derived from an EMBL/GenBank/DDBJ whole genome shotgun (WGS) entry which is preliminary data.</text>
</comment>
<feature type="transmembrane region" description="Helical" evidence="13">
    <location>
        <begin position="30"/>
        <end position="49"/>
    </location>
</feature>
<evidence type="ECO:0000256" key="13">
    <source>
        <dbReference type="SAM" id="Phobius"/>
    </source>
</evidence>
<organism evidence="15 16">
    <name type="scientific">Telluria antibiotica</name>
    <dbReference type="NCBI Taxonomy" id="2717319"/>
    <lineage>
        <taxon>Bacteria</taxon>
        <taxon>Pseudomonadati</taxon>
        <taxon>Pseudomonadota</taxon>
        <taxon>Betaproteobacteria</taxon>
        <taxon>Burkholderiales</taxon>
        <taxon>Oxalobacteraceae</taxon>
        <taxon>Telluria group</taxon>
        <taxon>Telluria</taxon>
    </lineage>
</organism>
<keyword evidence="9 13" id="KW-1133">Transmembrane helix</keyword>
<keyword evidence="10" id="KW-0408">Iron</keyword>
<evidence type="ECO:0000313" key="16">
    <source>
        <dbReference type="Proteomes" id="UP000716322"/>
    </source>
</evidence>
<feature type="domain" description="Cytochrome b561 bacterial/Ni-hydrogenase" evidence="14">
    <location>
        <begin position="24"/>
        <end position="191"/>
    </location>
</feature>
<evidence type="ECO:0000256" key="12">
    <source>
        <dbReference type="ARBA" id="ARBA00037975"/>
    </source>
</evidence>
<accession>A0ABX0P6Y1</accession>
<keyword evidence="11 13" id="KW-0472">Membrane</keyword>
<dbReference type="PANTHER" id="PTHR30529">
    <property type="entry name" value="CYTOCHROME B561"/>
    <property type="match status" value="1"/>
</dbReference>
<comment type="similarity">
    <text evidence="12">Belongs to the cytochrome b561 family.</text>
</comment>
<dbReference type="InterPro" id="IPR011577">
    <property type="entry name" value="Cyt_b561_bac/Ni-Hgenase"/>
</dbReference>
<evidence type="ECO:0000256" key="7">
    <source>
        <dbReference type="ARBA" id="ARBA00022723"/>
    </source>
</evidence>
<dbReference type="RefSeq" id="WP_166857086.1">
    <property type="nucleotide sequence ID" value="NZ_JAAQOM010000002.1"/>
</dbReference>
<evidence type="ECO:0000313" key="15">
    <source>
        <dbReference type="EMBL" id="NIA53002.1"/>
    </source>
</evidence>
<keyword evidence="5" id="KW-0349">Heme</keyword>
<feature type="transmembrane region" description="Helical" evidence="13">
    <location>
        <begin position="61"/>
        <end position="81"/>
    </location>
</feature>
<protein>
    <submittedName>
        <fullName evidence="15">Cytochrome b</fullName>
    </submittedName>
</protein>
<keyword evidence="6 13" id="KW-0812">Transmembrane</keyword>
<dbReference type="SUPFAM" id="SSF81342">
    <property type="entry name" value="Transmembrane di-heme cytochromes"/>
    <property type="match status" value="1"/>
</dbReference>
<evidence type="ECO:0000256" key="9">
    <source>
        <dbReference type="ARBA" id="ARBA00022989"/>
    </source>
</evidence>
<keyword evidence="8" id="KW-0249">Electron transport</keyword>
<evidence type="ECO:0000256" key="6">
    <source>
        <dbReference type="ARBA" id="ARBA00022692"/>
    </source>
</evidence>
<evidence type="ECO:0000256" key="4">
    <source>
        <dbReference type="ARBA" id="ARBA00022475"/>
    </source>
</evidence>
<dbReference type="Proteomes" id="UP000716322">
    <property type="component" value="Unassembled WGS sequence"/>
</dbReference>
<sequence length="201" mass="22201">MTTDSTWTLKRRAHVTAGGDRATYDTFSIALHWLTAVLVLLQFVLAATWEWFGRPTERLMVVAHMSFGIVLAAVIVVRVAWRLVPGRRTPAAVSGWAGMAARTVHVLLYCMLAAEAVLGFVLRWAGNESMSFFGLLIPPPFAPFSKPALHLVEELHELNGWAIVILAAGHAAAALYHHYVLRDPVLSRMLPSGRRHLFPDG</sequence>
<evidence type="ECO:0000256" key="11">
    <source>
        <dbReference type="ARBA" id="ARBA00023136"/>
    </source>
</evidence>
<reference evidence="15 16" key="1">
    <citation type="submission" date="2020-03" db="EMBL/GenBank/DDBJ databases">
        <title>Genome sequence of strain Massilia sp. TW-1.</title>
        <authorList>
            <person name="Chaudhary D.K."/>
        </authorList>
    </citation>
    <scope>NUCLEOTIDE SEQUENCE [LARGE SCALE GENOMIC DNA]</scope>
    <source>
        <strain evidence="15 16">TW-1</strain>
    </source>
</reference>
<keyword evidence="7" id="KW-0479">Metal-binding</keyword>
<evidence type="ECO:0000256" key="3">
    <source>
        <dbReference type="ARBA" id="ARBA00022448"/>
    </source>
</evidence>
<keyword evidence="4" id="KW-1003">Cell membrane</keyword>
<dbReference type="InterPro" id="IPR052168">
    <property type="entry name" value="Cytochrome_b561_oxidase"/>
</dbReference>
<comment type="subcellular location">
    <subcellularLocation>
        <location evidence="2">Cell membrane</location>
        <topology evidence="2">Multi-pass membrane protein</topology>
    </subcellularLocation>
</comment>
<comment type="cofactor">
    <cofactor evidence="1">
        <name>heme b</name>
        <dbReference type="ChEBI" id="CHEBI:60344"/>
    </cofactor>
</comment>
<dbReference type="Pfam" id="PF01292">
    <property type="entry name" value="Ni_hydr_CYTB"/>
    <property type="match status" value="1"/>
</dbReference>
<keyword evidence="16" id="KW-1185">Reference proteome</keyword>
<evidence type="ECO:0000256" key="2">
    <source>
        <dbReference type="ARBA" id="ARBA00004651"/>
    </source>
</evidence>
<dbReference type="InterPro" id="IPR016174">
    <property type="entry name" value="Di-haem_cyt_TM"/>
</dbReference>
<evidence type="ECO:0000259" key="14">
    <source>
        <dbReference type="Pfam" id="PF01292"/>
    </source>
</evidence>